<proteinExistence type="predicted"/>
<accession>F5ZDG3</accession>
<dbReference type="OrthoDB" id="952847at2"/>
<protein>
    <submittedName>
        <fullName evidence="1">Uncharacterized protein</fullName>
    </submittedName>
</protein>
<dbReference type="Proteomes" id="UP000000683">
    <property type="component" value="Chromosome"/>
</dbReference>
<reference evidence="1 2" key="1">
    <citation type="journal article" date="2011" name="J. Bacteriol.">
        <title>Complete genome sequence of the polycyclic aromatic hydrocarbon-degrading bacterium Alteromonas sp. strain SN2.</title>
        <authorList>
            <person name="Jin H.M."/>
            <person name="Jeong H."/>
            <person name="Moon E.J."/>
            <person name="Math R.K."/>
            <person name="Lee K."/>
            <person name="Kim H.J."/>
            <person name="Jeon C.O."/>
            <person name="Oh T.K."/>
            <person name="Kim J.F."/>
        </authorList>
    </citation>
    <scope>NUCLEOTIDE SEQUENCE [LARGE SCALE GENOMIC DNA]</scope>
    <source>
        <strain evidence="2">JCM 17741 / KACC 18427 / KCTC 11700BP / SN2</strain>
    </source>
</reference>
<sequence>MTLLNKIILTTLAAGAILVVAILPAEYGIDPTGLGSTLGLVEMGKAEMGKAEQSVSEHTQQESAARFNTQDLTLSFNIGDYDPTAERINESVQGLIHLEDTPFKSETFDIDIEDYGEIEHKFIMPADSTFVYSWKVLNHKGEGVYYDFHGHPSSQDAMQYPDGFEMAYSRGEGIKQSGAFTTPFAGYHGFYFMNIEEGPITVRVTISGYWKEHKEMFRAIDGKVITKVPF</sequence>
<dbReference type="HOGENOM" id="CLU_113667_0_0_6"/>
<organism evidence="1 2">
    <name type="scientific">Alteromonas naphthalenivorans</name>
    <dbReference type="NCBI Taxonomy" id="715451"/>
    <lineage>
        <taxon>Bacteria</taxon>
        <taxon>Pseudomonadati</taxon>
        <taxon>Pseudomonadota</taxon>
        <taxon>Gammaproteobacteria</taxon>
        <taxon>Alteromonadales</taxon>
        <taxon>Alteromonadaceae</taxon>
        <taxon>Alteromonas/Salinimonas group</taxon>
        <taxon>Alteromonas</taxon>
    </lineage>
</organism>
<dbReference type="EMBL" id="CP002339">
    <property type="protein sequence ID" value="AEF03925.1"/>
    <property type="molecule type" value="Genomic_DNA"/>
</dbReference>
<dbReference type="RefSeq" id="WP_013784856.1">
    <property type="nucleotide sequence ID" value="NC_015554.1"/>
</dbReference>
<evidence type="ECO:0000313" key="1">
    <source>
        <dbReference type="EMBL" id="AEF03925.1"/>
    </source>
</evidence>
<dbReference type="KEGG" id="alt:ambt_12025"/>
<dbReference type="AlphaFoldDB" id="F5ZDG3"/>
<gene>
    <name evidence="1" type="ordered locus">ambt_12025</name>
</gene>
<keyword evidence="2" id="KW-1185">Reference proteome</keyword>
<name>F5ZDG3_ALTNA</name>
<evidence type="ECO:0000313" key="2">
    <source>
        <dbReference type="Proteomes" id="UP000000683"/>
    </source>
</evidence>